<keyword evidence="3" id="KW-1185">Reference proteome</keyword>
<dbReference type="RefSeq" id="WP_066494108.1">
    <property type="nucleotide sequence ID" value="NZ_BJMO01000013.1"/>
</dbReference>
<evidence type="ECO:0000313" key="3">
    <source>
        <dbReference type="Proteomes" id="UP000070134"/>
    </source>
</evidence>
<evidence type="ECO:0000256" key="1">
    <source>
        <dbReference type="SAM" id="MobiDB-lite"/>
    </source>
</evidence>
<proteinExistence type="predicted"/>
<protein>
    <submittedName>
        <fullName evidence="2">Uncharacterized protein</fullName>
    </submittedName>
</protein>
<dbReference type="Proteomes" id="UP000070134">
    <property type="component" value="Chromosome"/>
</dbReference>
<dbReference type="KEGG" id="satk:SA2016_0021"/>
<dbReference type="AlphaFoldDB" id="A0A126ZUY5"/>
<feature type="region of interest" description="Disordered" evidence="1">
    <location>
        <begin position="1"/>
        <end position="60"/>
    </location>
</feature>
<gene>
    <name evidence="2" type="ORF">SA2016_0021</name>
</gene>
<organism evidence="2 3">
    <name type="scientific">Sinomonas atrocyanea</name>
    <dbReference type="NCBI Taxonomy" id="37927"/>
    <lineage>
        <taxon>Bacteria</taxon>
        <taxon>Bacillati</taxon>
        <taxon>Actinomycetota</taxon>
        <taxon>Actinomycetes</taxon>
        <taxon>Micrococcales</taxon>
        <taxon>Micrococcaceae</taxon>
        <taxon>Sinomonas</taxon>
    </lineage>
</organism>
<sequence>MKDTQAHVPRHHTAPAAATSHTPRRHGRTERGPAPHSPWGDLPPLPPQADPTDLYTPRRREQMLDDLIRAGLGEEQALAQLARLEAGDLWSG</sequence>
<accession>A0A126ZUY5</accession>
<evidence type="ECO:0000313" key="2">
    <source>
        <dbReference type="EMBL" id="AMM30726.1"/>
    </source>
</evidence>
<reference evidence="2 3" key="1">
    <citation type="submission" date="2016-02" db="EMBL/GenBank/DDBJ databases">
        <title>Complete genome of Sinomonas atrocyanea KCTC 3377.</title>
        <authorList>
            <person name="Kim K.M."/>
        </authorList>
    </citation>
    <scope>NUCLEOTIDE SEQUENCE [LARGE SCALE GENOMIC DNA]</scope>
    <source>
        <strain evidence="2 3">KCTC 3377</strain>
    </source>
</reference>
<dbReference type="EMBL" id="CP014518">
    <property type="protein sequence ID" value="AMM30726.1"/>
    <property type="molecule type" value="Genomic_DNA"/>
</dbReference>
<name>A0A126ZUY5_9MICC</name>